<dbReference type="EMBL" id="JASJQH010000469">
    <property type="protein sequence ID" value="KAK9764226.1"/>
    <property type="molecule type" value="Genomic_DNA"/>
</dbReference>
<keyword evidence="10" id="KW-0732">Signal</keyword>
<dbReference type="SMART" id="SM00636">
    <property type="entry name" value="Glyco_18"/>
    <property type="match status" value="1"/>
</dbReference>
<proteinExistence type="predicted"/>
<comment type="catalytic activity">
    <reaction evidence="1">
        <text>Random endo-hydrolysis of N-acetyl-beta-D-glucosaminide (1-&gt;4)-beta-linkages in chitin and chitodextrins.</text>
        <dbReference type="EC" id="3.2.1.14"/>
    </reaction>
</comment>
<reference evidence="14 15" key="1">
    <citation type="submission" date="2023-04" db="EMBL/GenBank/DDBJ databases">
        <title>Genome of Basidiobolus ranarum AG-B5.</title>
        <authorList>
            <person name="Stajich J.E."/>
            <person name="Carter-House D."/>
            <person name="Gryganskyi A."/>
        </authorList>
    </citation>
    <scope>NUCLEOTIDE SEQUENCE [LARGE SCALE GENOMIC DNA]</scope>
    <source>
        <strain evidence="14 15">AG-B5</strain>
    </source>
</reference>
<dbReference type="InterPro" id="IPR017853">
    <property type="entry name" value="GH"/>
</dbReference>
<dbReference type="PANTHER" id="PTHR11177">
    <property type="entry name" value="CHITINASE"/>
    <property type="match status" value="1"/>
</dbReference>
<feature type="disulfide bond" evidence="8">
    <location>
        <begin position="140"/>
        <end position="152"/>
    </location>
</feature>
<dbReference type="SUPFAM" id="SSF57016">
    <property type="entry name" value="Plant lectins/antimicrobial peptides"/>
    <property type="match status" value="3"/>
</dbReference>
<evidence type="ECO:0000256" key="10">
    <source>
        <dbReference type="SAM" id="SignalP"/>
    </source>
</evidence>
<dbReference type="PROSITE" id="PS51910">
    <property type="entry name" value="GH18_2"/>
    <property type="match status" value="1"/>
</dbReference>
<keyword evidence="8" id="KW-1015">Disulfide bond</keyword>
<feature type="domain" description="GH18" evidence="13">
    <location>
        <begin position="181"/>
        <end position="537"/>
    </location>
</feature>
<evidence type="ECO:0008006" key="16">
    <source>
        <dbReference type="Google" id="ProtNLM"/>
    </source>
</evidence>
<dbReference type="PROSITE" id="PS50941">
    <property type="entry name" value="CHIT_BIND_I_2"/>
    <property type="match status" value="4"/>
</dbReference>
<dbReference type="Pfam" id="PF00187">
    <property type="entry name" value="Chitin_bind_1"/>
    <property type="match status" value="1"/>
</dbReference>
<dbReference type="Pfam" id="PF00704">
    <property type="entry name" value="Glyco_hydro_18"/>
    <property type="match status" value="1"/>
</dbReference>
<keyword evidence="4" id="KW-0146">Chitin degradation</keyword>
<dbReference type="InterPro" id="IPR001002">
    <property type="entry name" value="Chitin-bd_1"/>
</dbReference>
<name>A0ABR2WRT2_9FUNG</name>
<feature type="disulfide bond" evidence="8">
    <location>
        <begin position="145"/>
        <end position="159"/>
    </location>
</feature>
<feature type="disulfide bond" evidence="8">
    <location>
        <begin position="100"/>
        <end position="114"/>
    </location>
</feature>
<feature type="disulfide bond" evidence="8">
    <location>
        <begin position="552"/>
        <end position="566"/>
    </location>
</feature>
<dbReference type="InterPro" id="IPR050314">
    <property type="entry name" value="Glycosyl_Hydrlase_18"/>
</dbReference>
<feature type="domain" description="Chitin-binding type-1" evidence="12">
    <location>
        <begin position="46"/>
        <end position="83"/>
    </location>
</feature>
<dbReference type="SUPFAM" id="SSF111418">
    <property type="entry name" value="Hormone receptor domain"/>
    <property type="match status" value="1"/>
</dbReference>
<feature type="disulfide bond" evidence="8">
    <location>
        <begin position="131"/>
        <end position="146"/>
    </location>
</feature>
<dbReference type="PROSITE" id="PS50227">
    <property type="entry name" value="G_PROTEIN_RECEP_F2_3"/>
    <property type="match status" value="1"/>
</dbReference>
<evidence type="ECO:0000259" key="12">
    <source>
        <dbReference type="PROSITE" id="PS50941"/>
    </source>
</evidence>
<evidence type="ECO:0000256" key="6">
    <source>
        <dbReference type="ARBA" id="ARBA00023295"/>
    </source>
</evidence>
<keyword evidence="2 8" id="KW-0147">Chitin-binding</keyword>
<dbReference type="InterPro" id="IPR011583">
    <property type="entry name" value="Chitinase_II/V-like_cat"/>
</dbReference>
<evidence type="ECO:0000259" key="13">
    <source>
        <dbReference type="PROSITE" id="PS51910"/>
    </source>
</evidence>
<dbReference type="Gene3D" id="3.10.50.10">
    <property type="match status" value="1"/>
</dbReference>
<feature type="disulfide bond" evidence="8">
    <location>
        <begin position="572"/>
        <end position="576"/>
    </location>
</feature>
<feature type="disulfide bond" evidence="8">
    <location>
        <begin position="59"/>
        <end position="73"/>
    </location>
</feature>
<keyword evidence="6 9" id="KW-0326">Glycosidase</keyword>
<evidence type="ECO:0000259" key="11">
    <source>
        <dbReference type="PROSITE" id="PS50227"/>
    </source>
</evidence>
<feature type="disulfide bond" evidence="8">
    <location>
        <begin position="163"/>
        <end position="167"/>
    </location>
</feature>
<feature type="signal peptide" evidence="10">
    <location>
        <begin position="1"/>
        <end position="22"/>
    </location>
</feature>
<dbReference type="PROSITE" id="PS01095">
    <property type="entry name" value="GH18_1"/>
    <property type="match status" value="1"/>
</dbReference>
<evidence type="ECO:0000256" key="7">
    <source>
        <dbReference type="ARBA" id="ARBA00023326"/>
    </source>
</evidence>
<comment type="caution">
    <text evidence="14">The sequence shown here is derived from an EMBL/GenBank/DDBJ whole genome shotgun (WGS) entry which is preliminary data.</text>
</comment>
<evidence type="ECO:0000256" key="3">
    <source>
        <dbReference type="ARBA" id="ARBA00022801"/>
    </source>
</evidence>
<feature type="disulfide bond" evidence="8">
    <location>
        <begin position="118"/>
        <end position="122"/>
    </location>
</feature>
<keyword evidence="5" id="KW-0119">Carbohydrate metabolism</keyword>
<dbReference type="Gene3D" id="3.30.60.10">
    <property type="entry name" value="Endochitinase-like"/>
    <property type="match status" value="3"/>
</dbReference>
<feature type="domain" description="Chitin-binding type-1" evidence="12">
    <location>
        <begin position="538"/>
        <end position="578"/>
    </location>
</feature>
<dbReference type="PROSITE" id="PS00026">
    <property type="entry name" value="CHIT_BIND_I_1"/>
    <property type="match status" value="2"/>
</dbReference>
<evidence type="ECO:0000313" key="15">
    <source>
        <dbReference type="Proteomes" id="UP001479436"/>
    </source>
</evidence>
<keyword evidence="3 9" id="KW-0378">Hydrolase</keyword>
<evidence type="ECO:0000256" key="4">
    <source>
        <dbReference type="ARBA" id="ARBA00023024"/>
    </source>
</evidence>
<evidence type="ECO:0000256" key="1">
    <source>
        <dbReference type="ARBA" id="ARBA00000822"/>
    </source>
</evidence>
<dbReference type="InterPro" id="IPR001579">
    <property type="entry name" value="Glyco_hydro_18_chit_AS"/>
</dbReference>
<keyword evidence="7" id="KW-0624">Polysaccharide degradation</keyword>
<dbReference type="PANTHER" id="PTHR11177:SF333">
    <property type="entry name" value="CHITINASE"/>
    <property type="match status" value="1"/>
</dbReference>
<dbReference type="SUPFAM" id="SSF54556">
    <property type="entry name" value="Chitinase insertion domain"/>
    <property type="match status" value="1"/>
</dbReference>
<dbReference type="InterPro" id="IPR001223">
    <property type="entry name" value="Glyco_hydro18_cat"/>
</dbReference>
<evidence type="ECO:0000256" key="5">
    <source>
        <dbReference type="ARBA" id="ARBA00023277"/>
    </source>
</evidence>
<sequence>MLTTNILAIIAILKCLFFLTQGTATNKSLDKTLNRSNLDFFLLAQEWQCSKEKPCAVGCCSQFGSCGFGPEFCGQGCQGNCDAKADCGVHGSKFSCDSGCCGKDGFCGYTADFCGAGCQANCDAKPPVTQCGMYGNVTACPLNVCCSEWGWCGIGPGFCNEKCQNNCILKPPPTSCGSTMNRRLGYYESWAASRSCSPYPVSELPVADYTHLIFSFALVSSNYLLQPYNSVDVPMYFEFNGLKKNSKIKTMIAVGGWAHNDDYPEAFSRMAATPESRRTFIVSAIQFMRNYGFDGLDIDWEYPGADDRGGSPIDTPNYTKLLQELRAEFDNTPEKFLLSIAAPASFWYLRHFEVDQISKSVNWINVMTYDIHGTWDQGIESLGPYVNTHTNLTEVDDAIDLFIRAGAPPDKLNLGLGFYGRSFTLRDPSCTAPGCVFSGPSRAGSCSGSPGILNYKEIKDAIKRTGSQPVYYEQSASMVLTFDQDQWVGYDDERTLAQKVRYATNKCLGGAMVWAVDTDDMTTPGLMNAIRTSFPHPDVECDANRPCPNRECCSAWGKCGNNKSYCSAASGCQNNCVWKQGDVKICNSEGRWPDTLAGYTATIPCPGSTSGSLNRLCGINGWDQVQAVDGCSTSNELNNIISDCRR</sequence>
<dbReference type="Proteomes" id="UP001479436">
    <property type="component" value="Unassembled WGS sequence"/>
</dbReference>
<protein>
    <recommendedName>
        <fullName evidence="16">Chitinase</fullName>
    </recommendedName>
</protein>
<accession>A0ABR2WRT2</accession>
<dbReference type="Gene3D" id="3.20.20.80">
    <property type="entry name" value="Glycosidases"/>
    <property type="match status" value="1"/>
</dbReference>
<evidence type="ECO:0000256" key="8">
    <source>
        <dbReference type="PROSITE-ProRule" id="PRU00261"/>
    </source>
</evidence>
<dbReference type="CDD" id="cd00035">
    <property type="entry name" value="ChtBD1"/>
    <property type="match status" value="2"/>
</dbReference>
<organism evidence="14 15">
    <name type="scientific">Basidiobolus ranarum</name>
    <dbReference type="NCBI Taxonomy" id="34480"/>
    <lineage>
        <taxon>Eukaryota</taxon>
        <taxon>Fungi</taxon>
        <taxon>Fungi incertae sedis</taxon>
        <taxon>Zoopagomycota</taxon>
        <taxon>Entomophthoromycotina</taxon>
        <taxon>Basidiobolomycetes</taxon>
        <taxon>Basidiobolales</taxon>
        <taxon>Basidiobolaceae</taxon>
        <taxon>Basidiobolus</taxon>
    </lineage>
</organism>
<feature type="domain" description="Chitin-binding type-1" evidence="12">
    <location>
        <begin position="128"/>
        <end position="169"/>
    </location>
</feature>
<dbReference type="InterPro" id="IPR036861">
    <property type="entry name" value="Endochitinase-like_sf"/>
</dbReference>
<comment type="caution">
    <text evidence="8">Lacks conserved residue(s) required for the propagation of feature annotation.</text>
</comment>
<dbReference type="SUPFAM" id="SSF51445">
    <property type="entry name" value="(Trans)glycosidases"/>
    <property type="match status" value="1"/>
</dbReference>
<dbReference type="InterPro" id="IPR018371">
    <property type="entry name" value="Chitin-binding_1_CS"/>
</dbReference>
<dbReference type="InterPro" id="IPR001879">
    <property type="entry name" value="GPCR_2_extracellular_dom"/>
</dbReference>
<feature type="disulfide bond" evidence="8">
    <location>
        <begin position="547"/>
        <end position="559"/>
    </location>
</feature>
<evidence type="ECO:0000313" key="14">
    <source>
        <dbReference type="EMBL" id="KAK9764226.1"/>
    </source>
</evidence>
<evidence type="ECO:0000256" key="2">
    <source>
        <dbReference type="ARBA" id="ARBA00022669"/>
    </source>
</evidence>
<dbReference type="InterPro" id="IPR029070">
    <property type="entry name" value="Chitinase_insertion_sf"/>
</dbReference>
<gene>
    <name evidence="14" type="ORF">K7432_008446</name>
</gene>
<evidence type="ECO:0000256" key="9">
    <source>
        <dbReference type="RuleBase" id="RU000489"/>
    </source>
</evidence>
<feature type="domain" description="G-protein coupled receptors family 2 profile 1" evidence="11">
    <location>
        <begin position="592"/>
        <end position="646"/>
    </location>
</feature>
<dbReference type="SMART" id="SM00270">
    <property type="entry name" value="ChtBD1"/>
    <property type="match status" value="4"/>
</dbReference>
<feature type="chain" id="PRO_5047207803" description="Chitinase" evidence="10">
    <location>
        <begin position="23"/>
        <end position="646"/>
    </location>
</feature>
<feature type="domain" description="Chitin-binding type-1" evidence="12">
    <location>
        <begin position="84"/>
        <end position="124"/>
    </location>
</feature>
<dbReference type="InterPro" id="IPR036445">
    <property type="entry name" value="GPCR_2_extracell_dom_sf"/>
</dbReference>
<feature type="disulfide bond" evidence="8">
    <location>
        <begin position="77"/>
        <end position="81"/>
    </location>
</feature>
<keyword evidence="15" id="KW-1185">Reference proteome</keyword>